<feature type="binding site" evidence="8">
    <location>
        <position position="35"/>
    </location>
    <ligand>
        <name>L-tyrosine</name>
        <dbReference type="ChEBI" id="CHEBI:58315"/>
    </ligand>
</feature>
<feature type="short sequence motif" description="'KMSKS' region" evidence="8">
    <location>
        <begin position="213"/>
        <end position="217"/>
    </location>
</feature>
<comment type="similarity">
    <text evidence="8">Belongs to the class-I aminoacyl-tRNA synthetase family. TyrS type 3 subfamily.</text>
</comment>
<keyword evidence="4 8" id="KW-0067">ATP-binding</keyword>
<comment type="caution">
    <text evidence="8">Lacks conserved residue(s) required for the propagation of feature annotation.</text>
</comment>
<dbReference type="SUPFAM" id="SSF52374">
    <property type="entry name" value="Nucleotidylyl transferase"/>
    <property type="match status" value="1"/>
</dbReference>
<name>A0A1Y3GID3_9EURY</name>
<dbReference type="GO" id="GO:0006437">
    <property type="term" value="P:tyrosyl-tRNA aminoacylation"/>
    <property type="evidence" value="ECO:0007669"/>
    <property type="project" value="UniProtKB-UniRule"/>
</dbReference>
<gene>
    <name evidence="8" type="primary">tyrS</name>
    <name evidence="9" type="ORF">AMET1_0819</name>
</gene>
<dbReference type="GO" id="GO:0005524">
    <property type="term" value="F:ATP binding"/>
    <property type="evidence" value="ECO:0007669"/>
    <property type="project" value="UniProtKB-UniRule"/>
</dbReference>
<dbReference type="InterPro" id="IPR001412">
    <property type="entry name" value="aa-tRNA-synth_I_CS"/>
</dbReference>
<organism evidence="9 10">
    <name type="scientific">Methanonatronarchaeum thermophilum</name>
    <dbReference type="NCBI Taxonomy" id="1927129"/>
    <lineage>
        <taxon>Archaea</taxon>
        <taxon>Methanobacteriati</taxon>
        <taxon>Methanobacteriota</taxon>
        <taxon>Methanonatronarchaeia</taxon>
        <taxon>Methanonatronarchaeales</taxon>
        <taxon>Methanonatronarchaeaceae</taxon>
        <taxon>Methanonatronarchaeum</taxon>
    </lineage>
</organism>
<feature type="binding site" evidence="8">
    <location>
        <position position="179"/>
    </location>
    <ligand>
        <name>L-tyrosine</name>
        <dbReference type="ChEBI" id="CHEBI:58315"/>
    </ligand>
</feature>
<accession>A0A1Y3GID3</accession>
<keyword evidence="5 8" id="KW-0648">Protein biosynthesis</keyword>
<dbReference type="InterPro" id="IPR014729">
    <property type="entry name" value="Rossmann-like_a/b/a_fold"/>
</dbReference>
<dbReference type="PANTHER" id="PTHR46264">
    <property type="entry name" value="TYROSINE-TRNA LIGASE"/>
    <property type="match status" value="1"/>
</dbReference>
<dbReference type="InterPro" id="IPR023684">
    <property type="entry name" value="Tyr-tRNA-ligase_3"/>
</dbReference>
<evidence type="ECO:0000313" key="10">
    <source>
        <dbReference type="Proteomes" id="UP000195137"/>
    </source>
</evidence>
<dbReference type="PIRSF" id="PIRSF006588">
    <property type="entry name" value="TyrRS_arch_euk"/>
    <property type="match status" value="1"/>
</dbReference>
<dbReference type="CDD" id="cd00805">
    <property type="entry name" value="TyrRS_core"/>
    <property type="match status" value="1"/>
</dbReference>
<dbReference type="GO" id="GO:0004831">
    <property type="term" value="F:tyrosine-tRNA ligase activity"/>
    <property type="evidence" value="ECO:0007669"/>
    <property type="project" value="UniProtKB-UniRule"/>
</dbReference>
<dbReference type="NCBIfam" id="TIGR00234">
    <property type="entry name" value="tyrS"/>
    <property type="match status" value="1"/>
</dbReference>
<evidence type="ECO:0000256" key="6">
    <source>
        <dbReference type="ARBA" id="ARBA00023146"/>
    </source>
</evidence>
<dbReference type="InterPro" id="IPR050489">
    <property type="entry name" value="Tyr-tRNA_synthase"/>
</dbReference>
<dbReference type="OrthoDB" id="8389at2157"/>
<comment type="function">
    <text evidence="8">Catalyzes the attachment of tyrosine to tRNA(Tyr) in a two-step reaction: tyrosine is first activated by ATP to form Tyr-AMP and then transferred to the acceptor end of tRNA(Tyr).</text>
</comment>
<feature type="binding site" evidence="8">
    <location>
        <position position="157"/>
    </location>
    <ligand>
        <name>L-tyrosine</name>
        <dbReference type="ChEBI" id="CHEBI:58315"/>
    </ligand>
</feature>
<feature type="binding site" evidence="8">
    <location>
        <position position="164"/>
    </location>
    <ligand>
        <name>L-tyrosine</name>
        <dbReference type="ChEBI" id="CHEBI:58315"/>
    </ligand>
</feature>
<dbReference type="Proteomes" id="UP000195137">
    <property type="component" value="Unassembled WGS sequence"/>
</dbReference>
<evidence type="ECO:0000256" key="2">
    <source>
        <dbReference type="ARBA" id="ARBA00022598"/>
    </source>
</evidence>
<feature type="binding site" evidence="8">
    <location>
        <position position="216"/>
    </location>
    <ligand>
        <name>ATP</name>
        <dbReference type="ChEBI" id="CHEBI:30616"/>
    </ligand>
</feature>
<dbReference type="AlphaFoldDB" id="A0A1Y3GID3"/>
<keyword evidence="2 8" id="KW-0436">Ligase</keyword>
<dbReference type="Gene3D" id="1.10.240.10">
    <property type="entry name" value="Tyrosyl-Transfer RNA Synthetase"/>
    <property type="match status" value="1"/>
</dbReference>
<dbReference type="PROSITE" id="PS00178">
    <property type="entry name" value="AA_TRNA_LIGASE_I"/>
    <property type="match status" value="1"/>
</dbReference>
<dbReference type="EC" id="6.1.1.1" evidence="8"/>
<feature type="binding site" evidence="8">
    <location>
        <position position="161"/>
    </location>
    <ligand>
        <name>L-tyrosine</name>
        <dbReference type="ChEBI" id="CHEBI:58315"/>
    </ligand>
</feature>
<dbReference type="EMBL" id="MRZU01000003">
    <property type="protein sequence ID" value="OUJ19166.1"/>
    <property type="molecule type" value="Genomic_DNA"/>
</dbReference>
<dbReference type="InterPro" id="IPR023617">
    <property type="entry name" value="Tyr-tRNA-ligase_arc/euk-type"/>
</dbReference>
<evidence type="ECO:0000256" key="3">
    <source>
        <dbReference type="ARBA" id="ARBA00022741"/>
    </source>
</evidence>
<evidence type="ECO:0000256" key="7">
    <source>
        <dbReference type="ARBA" id="ARBA00048248"/>
    </source>
</evidence>
<evidence type="ECO:0000256" key="5">
    <source>
        <dbReference type="ARBA" id="ARBA00022917"/>
    </source>
</evidence>
<dbReference type="NCBIfam" id="NF006330">
    <property type="entry name" value="PRK08560.1"/>
    <property type="match status" value="1"/>
</dbReference>
<comment type="subunit">
    <text evidence="8">Homodimer.</text>
</comment>
<evidence type="ECO:0000256" key="8">
    <source>
        <dbReference type="HAMAP-Rule" id="MF_02008"/>
    </source>
</evidence>
<comment type="catalytic activity">
    <reaction evidence="7 8">
        <text>tRNA(Tyr) + L-tyrosine + ATP = L-tyrosyl-tRNA(Tyr) + AMP + diphosphate + H(+)</text>
        <dbReference type="Rhea" id="RHEA:10220"/>
        <dbReference type="Rhea" id="RHEA-COMP:9706"/>
        <dbReference type="Rhea" id="RHEA-COMP:9707"/>
        <dbReference type="ChEBI" id="CHEBI:15378"/>
        <dbReference type="ChEBI" id="CHEBI:30616"/>
        <dbReference type="ChEBI" id="CHEBI:33019"/>
        <dbReference type="ChEBI" id="CHEBI:58315"/>
        <dbReference type="ChEBI" id="CHEBI:78442"/>
        <dbReference type="ChEBI" id="CHEBI:78536"/>
        <dbReference type="ChEBI" id="CHEBI:456215"/>
        <dbReference type="EC" id="6.1.1.1"/>
    </reaction>
</comment>
<dbReference type="GO" id="GO:0005737">
    <property type="term" value="C:cytoplasm"/>
    <property type="evidence" value="ECO:0007669"/>
    <property type="project" value="UniProtKB-SubCell"/>
</dbReference>
<keyword evidence="3 8" id="KW-0547">Nucleotide-binding</keyword>
<reference evidence="9 10" key="1">
    <citation type="submission" date="2016-12" db="EMBL/GenBank/DDBJ databases">
        <title>Discovery of methanogenic haloarchaea.</title>
        <authorList>
            <person name="Sorokin D.Y."/>
            <person name="Makarova K.S."/>
            <person name="Abbas B."/>
            <person name="Ferrer M."/>
            <person name="Golyshin P.N."/>
        </authorList>
    </citation>
    <scope>NUCLEOTIDE SEQUENCE [LARGE SCALE GENOMIC DNA]</scope>
    <source>
        <strain evidence="9">AMET1</strain>
    </source>
</reference>
<evidence type="ECO:0000256" key="4">
    <source>
        <dbReference type="ARBA" id="ARBA00022840"/>
    </source>
</evidence>
<dbReference type="Pfam" id="PF00579">
    <property type="entry name" value="tRNA-synt_1b"/>
    <property type="match status" value="1"/>
</dbReference>
<dbReference type="PRINTS" id="PR01040">
    <property type="entry name" value="TRNASYNTHTYR"/>
</dbReference>
<proteinExistence type="inferred from homology"/>
<dbReference type="PANTHER" id="PTHR46264:SF4">
    <property type="entry name" value="TYROSINE--TRNA LIGASE, CYTOPLASMIC"/>
    <property type="match status" value="1"/>
</dbReference>
<dbReference type="InterPro" id="IPR002305">
    <property type="entry name" value="aa-tRNA-synth_Ic"/>
</dbReference>
<comment type="caution">
    <text evidence="9">The sequence shown here is derived from an EMBL/GenBank/DDBJ whole genome shotgun (WGS) entry which is preliminary data.</text>
</comment>
<evidence type="ECO:0000256" key="1">
    <source>
        <dbReference type="ARBA" id="ARBA00022490"/>
    </source>
</evidence>
<dbReference type="InterPro" id="IPR002307">
    <property type="entry name" value="Tyr-tRNA-ligase"/>
</dbReference>
<evidence type="ECO:0000313" key="9">
    <source>
        <dbReference type="EMBL" id="OUJ19166.1"/>
    </source>
</evidence>
<keyword evidence="6 8" id="KW-0030">Aminoacyl-tRNA synthetase</keyword>
<protein>
    <recommendedName>
        <fullName evidence="8">Tyrosine--tRNA ligase</fullName>
        <ecNumber evidence="8">6.1.1.1</ecNumber>
    </recommendedName>
    <alternativeName>
        <fullName evidence="8">Tyrosyl-tRNA synthetase</fullName>
        <shortName evidence="8">TyrRS</shortName>
    </alternativeName>
</protein>
<comment type="subcellular location">
    <subcellularLocation>
        <location evidence="8">Cytoplasm</location>
    </subcellularLocation>
</comment>
<sequence>MNLDRYSLVTRNTEEIVVEDELKELLKDEEQPVTYVGYEPSGALHLGHLMTANKLIDLQKAGFKVKVLLADFHAYLNEKGSLPDIKETAEMNKKCFLAYGLDPDKTEFIFGSEYQLDEEYTKKVYELSLQVTLNRATRSMDEISRRHENPIMGQMLYPIMQAIDIGWLDVDVAMGGTDQRKIHMLAREKLPKVGYNSPICIHTPILTGLDGEKMSSSKDNWIDISDTPEKVEEKIMDAYCPEKQLENNPITEIMKYHVMPRYEEITIERPEKFGGNLTYTQYKELAKDYKTGELHPLDLKNTAKEYLNEVLEPARKKLKT</sequence>
<dbReference type="Gene3D" id="3.40.50.620">
    <property type="entry name" value="HUPs"/>
    <property type="match status" value="1"/>
</dbReference>
<keyword evidence="1 8" id="KW-0963">Cytoplasm</keyword>
<keyword evidence="10" id="KW-1185">Reference proteome</keyword>
<dbReference type="HAMAP" id="MF_02008">
    <property type="entry name" value="Tyr_tRNA_synth_type3"/>
    <property type="match status" value="1"/>
</dbReference>